<feature type="compositionally biased region" description="Low complexity" evidence="1">
    <location>
        <begin position="22"/>
        <end position="31"/>
    </location>
</feature>
<comment type="caution">
    <text evidence="3">The sequence shown here is derived from an EMBL/GenBank/DDBJ whole genome shotgun (WGS) entry which is preliminary data.</text>
</comment>
<reference evidence="3 4" key="1">
    <citation type="journal article" date="2011" name="Genome Res.">
        <title>Phylogeny-wide analysis of social amoeba genomes highlights ancient origins for complex intercellular communication.</title>
        <authorList>
            <person name="Heidel A.J."/>
            <person name="Lawal H.M."/>
            <person name="Felder M."/>
            <person name="Schilde C."/>
            <person name="Helps N.R."/>
            <person name="Tunggal B."/>
            <person name="Rivero F."/>
            <person name="John U."/>
            <person name="Schleicher M."/>
            <person name="Eichinger L."/>
            <person name="Platzer M."/>
            <person name="Noegel A.A."/>
            <person name="Schaap P."/>
            <person name="Gloeckner G."/>
        </authorList>
    </citation>
    <scope>NUCLEOTIDE SEQUENCE [LARGE SCALE GENOMIC DNA]</scope>
    <source>
        <strain evidence="4">ATCC 26659 / Pp 5 / PN500</strain>
    </source>
</reference>
<evidence type="ECO:0000313" key="3">
    <source>
        <dbReference type="EMBL" id="EFA76188.1"/>
    </source>
</evidence>
<dbReference type="InterPro" id="IPR045063">
    <property type="entry name" value="Dynamin_N"/>
</dbReference>
<dbReference type="PRINTS" id="PR00195">
    <property type="entry name" value="DYNAMIN"/>
</dbReference>
<dbReference type="SUPFAM" id="SSF52540">
    <property type="entry name" value="P-loop containing nucleoside triphosphate hydrolases"/>
    <property type="match status" value="1"/>
</dbReference>
<dbReference type="STRING" id="670386.D3BR02"/>
<dbReference type="InterPro" id="IPR027417">
    <property type="entry name" value="P-loop_NTPase"/>
</dbReference>
<organism evidence="3 4">
    <name type="scientific">Heterostelium pallidum (strain ATCC 26659 / Pp 5 / PN500)</name>
    <name type="common">Cellular slime mold</name>
    <name type="synonym">Polysphondylium pallidum</name>
    <dbReference type="NCBI Taxonomy" id="670386"/>
    <lineage>
        <taxon>Eukaryota</taxon>
        <taxon>Amoebozoa</taxon>
        <taxon>Evosea</taxon>
        <taxon>Eumycetozoa</taxon>
        <taxon>Dictyostelia</taxon>
        <taxon>Acytosteliales</taxon>
        <taxon>Acytosteliaceae</taxon>
        <taxon>Heterostelium</taxon>
    </lineage>
</organism>
<evidence type="ECO:0000256" key="1">
    <source>
        <dbReference type="SAM" id="MobiDB-lite"/>
    </source>
</evidence>
<sequence length="822" mass="95421">MDSFQLPLDLESSALHGALSSSVVTPPLTSSNSGNIPTVSGSQSQLNKAQVALAMASALQMHEEEKKKREEKKRKRENEEQLNKIIRQKMEHEKKKLDEEEKRSYSSNQELYTIFNDLQMISHDYNIQFETPELVVVGMQSDGKSSFIESLLGFQFNIVETNIGTRRPLIIQMMNNPKKLHPSCRFKKEAANGEYITEGDKWEDHETPVEELTEEIVKRTNDLTGSRGDKVSAQPIFLRVEFAQCSNLNIYDTPGFRKGGDEKLKLEIGDMVKKLIEPKHRIIVCLEQSNVEWANTISRPLVKKIDTDFSRTILINTKFDNRVKELRTRESAHKYLEGEGIIANKKPFFISLPLKRNLEPHRFKDAMKESYLEDYRKLLEVNFDENRFGHQIGIYNVKEHIESLLHEKYQQNLLPSLLSLENIVRKTDMEIARIKKELEENNLHTLKFKVLQYVQSFNIQIERLLEGSVVGDPDVYGQTLQQEMEHCCVQSWPNFTFNFDIQNANFSLYGGAQYERLLNELEYVIHSREFPETSINEVASAIGISKSHNSPIYELAATNIFQIKSKKVLLPLIDIVLQRCTYIMKRLFDIGVSILNNEEGHEMNSVALYEHFITELRARYYKFIEEIEADCKIRLKDDFDTFTKIVDWNLLGGLSEIKQYNYLKVTPEETKQRVISIMEGKSNENGFDLSSRSRRIDDETYQKVCMIAGRLFSGIRFFFSKYIRNKLNAFFLDPLFQRLGSSVIDHFSKLPDKKYEEMFQLGIEELKTLLVKLEAQSIDCKKNRDKFKEVFKRMKAATTKTNESYNPVDVTMTPTKSTSFHE</sequence>
<dbReference type="PANTHER" id="PTHR11566">
    <property type="entry name" value="DYNAMIN"/>
    <property type="match status" value="1"/>
</dbReference>
<dbReference type="GO" id="GO:0016020">
    <property type="term" value="C:membrane"/>
    <property type="evidence" value="ECO:0007669"/>
    <property type="project" value="TreeGrafter"/>
</dbReference>
<dbReference type="GO" id="GO:0005737">
    <property type="term" value="C:cytoplasm"/>
    <property type="evidence" value="ECO:0007669"/>
    <property type="project" value="TreeGrafter"/>
</dbReference>
<accession>D3BR02</accession>
<dbReference type="EMBL" id="ADBJ01000049">
    <property type="protein sequence ID" value="EFA76188.1"/>
    <property type="molecule type" value="Genomic_DNA"/>
</dbReference>
<feature type="domain" description="Dynamin-type G" evidence="2">
    <location>
        <begin position="128"/>
        <end position="415"/>
    </location>
</feature>
<dbReference type="InterPro" id="IPR001401">
    <property type="entry name" value="Dynamin_GTPase"/>
</dbReference>
<dbReference type="PROSITE" id="PS51718">
    <property type="entry name" value="G_DYNAMIN_2"/>
    <property type="match status" value="1"/>
</dbReference>
<gene>
    <name evidence="3" type="primary">dlpC</name>
    <name evidence="3" type="ORF">PPL_10405</name>
</gene>
<dbReference type="GO" id="GO:0003924">
    <property type="term" value="F:GTPase activity"/>
    <property type="evidence" value="ECO:0007669"/>
    <property type="project" value="InterPro"/>
</dbReference>
<dbReference type="GO" id="GO:0005874">
    <property type="term" value="C:microtubule"/>
    <property type="evidence" value="ECO:0007669"/>
    <property type="project" value="TreeGrafter"/>
</dbReference>
<dbReference type="OMA" id="KQRTEAH"/>
<evidence type="ECO:0000259" key="2">
    <source>
        <dbReference type="PROSITE" id="PS51718"/>
    </source>
</evidence>
<dbReference type="AlphaFoldDB" id="D3BR02"/>
<dbReference type="PANTHER" id="PTHR11566:SF169">
    <property type="entry name" value="DYNAMIN-LIKE PROTEIN C"/>
    <property type="match status" value="1"/>
</dbReference>
<dbReference type="SMART" id="SM00053">
    <property type="entry name" value="DYNc"/>
    <property type="match status" value="1"/>
</dbReference>
<dbReference type="GO" id="GO:0005525">
    <property type="term" value="F:GTP binding"/>
    <property type="evidence" value="ECO:0007669"/>
    <property type="project" value="InterPro"/>
</dbReference>
<dbReference type="Gene3D" id="3.40.50.300">
    <property type="entry name" value="P-loop containing nucleotide triphosphate hydrolases"/>
    <property type="match status" value="1"/>
</dbReference>
<keyword evidence="4" id="KW-1185">Reference proteome</keyword>
<dbReference type="Pfam" id="PF00350">
    <property type="entry name" value="Dynamin_N"/>
    <property type="match status" value="1"/>
</dbReference>
<evidence type="ECO:0000313" key="4">
    <source>
        <dbReference type="Proteomes" id="UP000001396"/>
    </source>
</evidence>
<dbReference type="InParanoid" id="D3BR02"/>
<feature type="compositionally biased region" description="Basic and acidic residues" evidence="1">
    <location>
        <begin position="76"/>
        <end position="103"/>
    </location>
</feature>
<dbReference type="Proteomes" id="UP000001396">
    <property type="component" value="Unassembled WGS sequence"/>
</dbReference>
<proteinExistence type="predicted"/>
<dbReference type="GeneID" id="31365874"/>
<dbReference type="GO" id="GO:0008017">
    <property type="term" value="F:microtubule binding"/>
    <property type="evidence" value="ECO:0007669"/>
    <property type="project" value="TreeGrafter"/>
</dbReference>
<dbReference type="InterPro" id="IPR022812">
    <property type="entry name" value="Dynamin"/>
</dbReference>
<dbReference type="RefSeq" id="XP_020428321.1">
    <property type="nucleotide sequence ID" value="XM_020581181.1"/>
</dbReference>
<dbReference type="InterPro" id="IPR030381">
    <property type="entry name" value="G_DYNAMIN_dom"/>
</dbReference>
<dbReference type="FunCoup" id="D3BR02">
    <property type="interactions" value="1"/>
</dbReference>
<feature type="region of interest" description="Disordered" evidence="1">
    <location>
        <begin position="60"/>
        <end position="103"/>
    </location>
</feature>
<feature type="region of interest" description="Disordered" evidence="1">
    <location>
        <begin position="22"/>
        <end position="44"/>
    </location>
</feature>
<feature type="compositionally biased region" description="Polar residues" evidence="1">
    <location>
        <begin position="32"/>
        <end position="44"/>
    </location>
</feature>
<protein>
    <submittedName>
        <fullName evidence="3">Dynamin like protein</fullName>
    </submittedName>
</protein>
<name>D3BR02_HETP5</name>
<dbReference type="CDD" id="cd08771">
    <property type="entry name" value="DLP_1"/>
    <property type="match status" value="1"/>
</dbReference>